<name>I3T6D2_LOTJA</name>
<protein>
    <submittedName>
        <fullName evidence="1">Uncharacterized protein</fullName>
    </submittedName>
</protein>
<dbReference type="EMBL" id="BT148280">
    <property type="protein sequence ID" value="AFK48074.1"/>
    <property type="molecule type" value="mRNA"/>
</dbReference>
<accession>I3T6D2</accession>
<reference evidence="1" key="1">
    <citation type="submission" date="2012-05" db="EMBL/GenBank/DDBJ databases">
        <authorList>
            <person name="Krishnakumar V."/>
            <person name="Cheung F."/>
            <person name="Xiao Y."/>
            <person name="Chan A."/>
            <person name="Moskal W.A."/>
            <person name="Town C.D."/>
        </authorList>
    </citation>
    <scope>NUCLEOTIDE SEQUENCE</scope>
</reference>
<evidence type="ECO:0000313" key="1">
    <source>
        <dbReference type="EMBL" id="AFK48074.1"/>
    </source>
</evidence>
<dbReference type="AlphaFoldDB" id="I3T6D2"/>
<organism evidence="1">
    <name type="scientific">Lotus japonicus</name>
    <name type="common">Lotus corniculatus var. japonicus</name>
    <dbReference type="NCBI Taxonomy" id="34305"/>
    <lineage>
        <taxon>Eukaryota</taxon>
        <taxon>Viridiplantae</taxon>
        <taxon>Streptophyta</taxon>
        <taxon>Embryophyta</taxon>
        <taxon>Tracheophyta</taxon>
        <taxon>Spermatophyta</taxon>
        <taxon>Magnoliopsida</taxon>
        <taxon>eudicotyledons</taxon>
        <taxon>Gunneridae</taxon>
        <taxon>Pentapetalae</taxon>
        <taxon>rosids</taxon>
        <taxon>fabids</taxon>
        <taxon>Fabales</taxon>
        <taxon>Fabaceae</taxon>
        <taxon>Papilionoideae</taxon>
        <taxon>50 kb inversion clade</taxon>
        <taxon>NPAAA clade</taxon>
        <taxon>Hologalegina</taxon>
        <taxon>robinioid clade</taxon>
        <taxon>Loteae</taxon>
        <taxon>Lotus</taxon>
    </lineage>
</organism>
<proteinExistence type="evidence at transcript level"/>
<sequence>MSSLFLKANIIEPACSAAFPTIGSKIILMKLTEIPQESDAASMVPTTYSESKDMTSVIPTNQVNALQNPMTAFSSSSSSSCASNNRR</sequence>